<dbReference type="InterPro" id="IPR029058">
    <property type="entry name" value="AB_hydrolase_fold"/>
</dbReference>
<protein>
    <submittedName>
        <fullName evidence="2">Alpha/beta hydrolase</fullName>
    </submittedName>
</protein>
<reference evidence="2 3" key="1">
    <citation type="journal article" date="2020" name="ISME J.">
        <title>Comparative genomics reveals insights into cyanobacterial evolution and habitat adaptation.</title>
        <authorList>
            <person name="Chen M.Y."/>
            <person name="Teng W.K."/>
            <person name="Zhao L."/>
            <person name="Hu C.X."/>
            <person name="Zhou Y.K."/>
            <person name="Han B.P."/>
            <person name="Song L.R."/>
            <person name="Shu W.S."/>
        </authorList>
    </citation>
    <scope>NUCLEOTIDE SEQUENCE [LARGE SCALE GENOMIC DNA]</scope>
    <source>
        <strain evidence="2 3">FACHB-248</strain>
    </source>
</reference>
<evidence type="ECO:0000313" key="2">
    <source>
        <dbReference type="EMBL" id="MBD2609435.1"/>
    </source>
</evidence>
<organism evidence="2 3">
    <name type="scientific">Scytonema hofmannii FACHB-248</name>
    <dbReference type="NCBI Taxonomy" id="1842502"/>
    <lineage>
        <taxon>Bacteria</taxon>
        <taxon>Bacillati</taxon>
        <taxon>Cyanobacteriota</taxon>
        <taxon>Cyanophyceae</taxon>
        <taxon>Nostocales</taxon>
        <taxon>Scytonemataceae</taxon>
        <taxon>Scytonema</taxon>
    </lineage>
</organism>
<feature type="domain" description="AB hydrolase-1" evidence="1">
    <location>
        <begin position="27"/>
        <end position="245"/>
    </location>
</feature>
<accession>A0ABR8H0T8</accession>
<keyword evidence="2" id="KW-0378">Hydrolase</keyword>
<dbReference type="PRINTS" id="PR00111">
    <property type="entry name" value="ABHYDROLASE"/>
</dbReference>
<dbReference type="EMBL" id="JACJTA010000156">
    <property type="protein sequence ID" value="MBD2609435.1"/>
    <property type="molecule type" value="Genomic_DNA"/>
</dbReference>
<keyword evidence="3" id="KW-1185">Reference proteome</keyword>
<evidence type="ECO:0000259" key="1">
    <source>
        <dbReference type="Pfam" id="PF00561"/>
    </source>
</evidence>
<evidence type="ECO:0000313" key="3">
    <source>
        <dbReference type="Proteomes" id="UP000660380"/>
    </source>
</evidence>
<proteinExistence type="predicted"/>
<dbReference type="Proteomes" id="UP000660380">
    <property type="component" value="Unassembled WGS sequence"/>
</dbReference>
<dbReference type="InterPro" id="IPR050266">
    <property type="entry name" value="AB_hydrolase_sf"/>
</dbReference>
<dbReference type="Gene3D" id="3.40.50.1820">
    <property type="entry name" value="alpha/beta hydrolase"/>
    <property type="match status" value="1"/>
</dbReference>
<dbReference type="PANTHER" id="PTHR43798">
    <property type="entry name" value="MONOACYLGLYCEROL LIPASE"/>
    <property type="match status" value="1"/>
</dbReference>
<dbReference type="GO" id="GO:0016787">
    <property type="term" value="F:hydrolase activity"/>
    <property type="evidence" value="ECO:0007669"/>
    <property type="project" value="UniProtKB-KW"/>
</dbReference>
<dbReference type="SUPFAM" id="SSF53474">
    <property type="entry name" value="alpha/beta-Hydrolases"/>
    <property type="match status" value="1"/>
</dbReference>
<sequence length="269" mass="30888">MNNLFRNSRRKLSQGLLFWREVGEGTPIIFLHGAWNDSCEWLSVMESLSHYHCFAPDLFGFGESDDPKVHYSIDLLLESLAEFIHALKLEKVYLVGHSLGGWIAASYALKYSEQVYGLVLLAPEGVKIEGQEKRLQKMRQLVKRSPFIFKLLRLLRPITKMLGWNQEIEQDWQLYQTLVKYPTACKILFQRQQPEINAELLNDRLYNLEIPVLILQGGEDTPQSLAMSQVYSQAPLSELKIIAHGKNNLPESCAGIVAGYIREFIKTYN</sequence>
<comment type="caution">
    <text evidence="2">The sequence shown here is derived from an EMBL/GenBank/DDBJ whole genome shotgun (WGS) entry which is preliminary data.</text>
</comment>
<dbReference type="Pfam" id="PF00561">
    <property type="entry name" value="Abhydrolase_1"/>
    <property type="match status" value="1"/>
</dbReference>
<dbReference type="RefSeq" id="WP_029631778.1">
    <property type="nucleotide sequence ID" value="NZ_JACJTA010000156.1"/>
</dbReference>
<dbReference type="InterPro" id="IPR000073">
    <property type="entry name" value="AB_hydrolase_1"/>
</dbReference>
<name>A0ABR8H0T8_9CYAN</name>
<gene>
    <name evidence="2" type="ORF">H6G81_34340</name>
</gene>